<evidence type="ECO:0000256" key="1">
    <source>
        <dbReference type="SAM" id="MobiDB-lite"/>
    </source>
</evidence>
<organism evidence="2 3">
    <name type="scientific">Halopolyspora algeriensis</name>
    <dbReference type="NCBI Taxonomy" id="1500506"/>
    <lineage>
        <taxon>Bacteria</taxon>
        <taxon>Bacillati</taxon>
        <taxon>Actinomycetota</taxon>
        <taxon>Actinomycetes</taxon>
        <taxon>Actinomycetes incertae sedis</taxon>
        <taxon>Halopolyspora</taxon>
    </lineage>
</organism>
<dbReference type="AlphaFoldDB" id="A0A368VJC5"/>
<name>A0A368VJC5_9ACTN</name>
<reference evidence="2 3" key="1">
    <citation type="submission" date="2018-07" db="EMBL/GenBank/DDBJ databases">
        <title>Genomic Encyclopedia of Type Strains, Phase III (KMG-III): the genomes of soil and plant-associated and newly described type strains.</title>
        <authorList>
            <person name="Whitman W."/>
        </authorList>
    </citation>
    <scope>NUCLEOTIDE SEQUENCE [LARGE SCALE GENOMIC DNA]</scope>
    <source>
        <strain evidence="2 3">CECT 8575</strain>
    </source>
</reference>
<keyword evidence="3" id="KW-1185">Reference proteome</keyword>
<dbReference type="EMBL" id="QPJC01000014">
    <property type="protein sequence ID" value="RCW39764.1"/>
    <property type="molecule type" value="Genomic_DNA"/>
</dbReference>
<dbReference type="InterPro" id="IPR006311">
    <property type="entry name" value="TAT_signal"/>
</dbReference>
<gene>
    <name evidence="2" type="ORF">DFQ14_11425</name>
</gene>
<sequence length="165" mass="17099">MESPPQDGTPLGRRAILRTAALLPVTAALTAGCTAFSQPEEPDPLEAVAERARSDAALARAIQQAHPDLAEETAAVEAVRSDHARALRQEIDRVNPQTAETTTSIPPTPAPPAPQEADEAAAALKQALREAQRQAADLVPGMPPHRAGLTGSLAASCASLLEVLA</sequence>
<proteinExistence type="predicted"/>
<evidence type="ECO:0000313" key="3">
    <source>
        <dbReference type="Proteomes" id="UP000253495"/>
    </source>
</evidence>
<dbReference type="Proteomes" id="UP000253495">
    <property type="component" value="Unassembled WGS sequence"/>
</dbReference>
<dbReference type="PROSITE" id="PS51318">
    <property type="entry name" value="TAT"/>
    <property type="match status" value="1"/>
</dbReference>
<accession>A0A368VJC5</accession>
<dbReference type="RefSeq" id="WP_114454552.1">
    <property type="nucleotide sequence ID" value="NZ_QPJC01000014.1"/>
</dbReference>
<feature type="region of interest" description="Disordered" evidence="1">
    <location>
        <begin position="90"/>
        <end position="149"/>
    </location>
</feature>
<protein>
    <submittedName>
        <fullName evidence="2">Uncharacterized protein</fullName>
    </submittedName>
</protein>
<comment type="caution">
    <text evidence="2">The sequence shown here is derived from an EMBL/GenBank/DDBJ whole genome shotgun (WGS) entry which is preliminary data.</text>
</comment>
<evidence type="ECO:0000313" key="2">
    <source>
        <dbReference type="EMBL" id="RCW39764.1"/>
    </source>
</evidence>